<feature type="binding site" evidence="7">
    <location>
        <position position="59"/>
    </location>
    <ligand>
        <name>substrate</name>
    </ligand>
</feature>
<dbReference type="GO" id="GO:0006094">
    <property type="term" value="P:gluconeogenesis"/>
    <property type="evidence" value="ECO:0007669"/>
    <property type="project" value="UniProtKB-KW"/>
</dbReference>
<keyword evidence="4" id="KW-0324">Glycolysis</keyword>
<comment type="similarity">
    <text evidence="1">Belongs to the phosphoglycerate mutase family. BPG-dependent PGAM subfamily.</text>
</comment>
<dbReference type="PANTHER" id="PTHR11931">
    <property type="entry name" value="PHOSPHOGLYCERATE MUTASE"/>
    <property type="match status" value="1"/>
</dbReference>
<dbReference type="GO" id="GO:0004619">
    <property type="term" value="F:phosphoglycerate mutase activity"/>
    <property type="evidence" value="ECO:0007669"/>
    <property type="project" value="UniProtKB-EC"/>
</dbReference>
<evidence type="ECO:0000256" key="7">
    <source>
        <dbReference type="PIRSR" id="PIRSR613078-2"/>
    </source>
</evidence>
<evidence type="ECO:0000313" key="8">
    <source>
        <dbReference type="EMBL" id="BBI94291.1"/>
    </source>
</evidence>
<feature type="active site" description="Tele-phosphohistidine intermediate" evidence="6">
    <location>
        <position position="8"/>
    </location>
</feature>
<dbReference type="InterPro" id="IPR005952">
    <property type="entry name" value="Phosphogly_mut1"/>
</dbReference>
<reference evidence="8" key="1">
    <citation type="submission" date="2019-03" db="EMBL/GenBank/DDBJ databases">
        <title>Complete genome sequences of Enterobacter asburiae str. MRY18-106 isolated from a patient in Japan.</title>
        <authorList>
            <person name="Sekizuka T."/>
            <person name="Matsui M."/>
            <person name="Takara T."/>
            <person name="Uechi A."/>
            <person name="Harakuni M."/>
            <person name="Kimura T."/>
            <person name="Suzuki S."/>
            <person name="Kuroda M."/>
        </authorList>
    </citation>
    <scope>NUCLEOTIDE SEQUENCE</scope>
    <source>
        <strain evidence="8">MRY18-106</strain>
    </source>
</reference>
<dbReference type="EC" id="5.4.2.11" evidence="2"/>
<dbReference type="GO" id="GO:0006096">
    <property type="term" value="P:glycolytic process"/>
    <property type="evidence" value="ECO:0007669"/>
    <property type="project" value="UniProtKB-KW"/>
</dbReference>
<dbReference type="CDD" id="cd07067">
    <property type="entry name" value="HP_PGM_like"/>
    <property type="match status" value="1"/>
</dbReference>
<evidence type="ECO:0000256" key="5">
    <source>
        <dbReference type="ARBA" id="ARBA00023235"/>
    </source>
</evidence>
<gene>
    <name evidence="8" type="ORF">MRY18106EAS_08230</name>
</gene>
<evidence type="ECO:0000256" key="4">
    <source>
        <dbReference type="ARBA" id="ARBA00023152"/>
    </source>
</evidence>
<evidence type="ECO:0000256" key="1">
    <source>
        <dbReference type="ARBA" id="ARBA00006717"/>
    </source>
</evidence>
<evidence type="ECO:0000256" key="2">
    <source>
        <dbReference type="ARBA" id="ARBA00012028"/>
    </source>
</evidence>
<feature type="binding site" evidence="7">
    <location>
        <begin position="7"/>
        <end position="14"/>
    </location>
    <ligand>
        <name>substrate</name>
    </ligand>
</feature>
<evidence type="ECO:0000256" key="3">
    <source>
        <dbReference type="ARBA" id="ARBA00022432"/>
    </source>
</evidence>
<dbReference type="AlphaFoldDB" id="A0A455VY06"/>
<dbReference type="Pfam" id="PF00300">
    <property type="entry name" value="His_Phos_1"/>
    <property type="match status" value="1"/>
</dbReference>
<feature type="binding site" evidence="7">
    <location>
        <position position="94"/>
    </location>
    <ligand>
        <name>substrate</name>
    </ligand>
</feature>
<protein>
    <recommendedName>
        <fullName evidence="2">phosphoglycerate mutase (2,3-diphosphoglycerate-dependent)</fullName>
        <ecNumber evidence="2">5.4.2.11</ecNumber>
    </recommendedName>
</protein>
<name>A0A455VY06_ENTAS</name>
<organism evidence="8">
    <name type="scientific">Enterobacter asburiae</name>
    <dbReference type="NCBI Taxonomy" id="61645"/>
    <lineage>
        <taxon>Bacteria</taxon>
        <taxon>Pseudomonadati</taxon>
        <taxon>Pseudomonadota</taxon>
        <taxon>Gammaproteobacteria</taxon>
        <taxon>Enterobacterales</taxon>
        <taxon>Enterobacteriaceae</taxon>
        <taxon>Enterobacter</taxon>
        <taxon>Enterobacter cloacae complex</taxon>
    </lineage>
</organism>
<feature type="active site" description="Proton donor/acceptor" evidence="6">
    <location>
        <position position="83"/>
    </location>
</feature>
<dbReference type="InterPro" id="IPR029033">
    <property type="entry name" value="His_PPase_superfam"/>
</dbReference>
<dbReference type="InterPro" id="IPR013078">
    <property type="entry name" value="His_Pase_superF_clade-1"/>
</dbReference>
<keyword evidence="3" id="KW-0312">Gluconeogenesis</keyword>
<sequence length="208" mass="22811">MKVILVRHAETEWNQHGVIQGHKDSPLTARGTLETSALLTALTDAAYPVECVFTSPLGRAWKMGQALAGHFQCPLVIEEALKEQSFGQYEGMTKAQLEQEYPSQFLALFSQNAAFCPPGGESLAHASQRIIHFLHKKVATTTHQTFCVVTHGHVMQGVLALLKEGNIDHFNRYAQPNASYTVLEAGGGEDMTLRWGIASHLLKLSSAE</sequence>
<proteinExistence type="inferred from homology"/>
<dbReference type="SUPFAM" id="SSF53254">
    <property type="entry name" value="Phosphoglycerate mutase-like"/>
    <property type="match status" value="1"/>
</dbReference>
<keyword evidence="5" id="KW-0413">Isomerase</keyword>
<dbReference type="Gene3D" id="3.40.50.1240">
    <property type="entry name" value="Phosphoglycerate mutase-like"/>
    <property type="match status" value="1"/>
</dbReference>
<dbReference type="EMBL" id="AP019533">
    <property type="protein sequence ID" value="BBI94291.1"/>
    <property type="molecule type" value="Genomic_DNA"/>
</dbReference>
<evidence type="ECO:0000256" key="6">
    <source>
        <dbReference type="PIRSR" id="PIRSR613078-1"/>
    </source>
</evidence>
<accession>A0A455VY06</accession>
<dbReference type="SMART" id="SM00855">
    <property type="entry name" value="PGAM"/>
    <property type="match status" value="1"/>
</dbReference>